<dbReference type="EMBL" id="GBXM01056310">
    <property type="protein sequence ID" value="JAH52267.1"/>
    <property type="molecule type" value="Transcribed_RNA"/>
</dbReference>
<organism evidence="2">
    <name type="scientific">Anguilla anguilla</name>
    <name type="common">European freshwater eel</name>
    <name type="synonym">Muraena anguilla</name>
    <dbReference type="NCBI Taxonomy" id="7936"/>
    <lineage>
        <taxon>Eukaryota</taxon>
        <taxon>Metazoa</taxon>
        <taxon>Chordata</taxon>
        <taxon>Craniata</taxon>
        <taxon>Vertebrata</taxon>
        <taxon>Euteleostomi</taxon>
        <taxon>Actinopterygii</taxon>
        <taxon>Neopterygii</taxon>
        <taxon>Teleostei</taxon>
        <taxon>Anguilliformes</taxon>
        <taxon>Anguillidae</taxon>
        <taxon>Anguilla</taxon>
    </lineage>
</organism>
<reference evidence="2" key="2">
    <citation type="journal article" date="2015" name="Fish Shellfish Immunol.">
        <title>Early steps in the European eel (Anguilla anguilla)-Vibrio vulnificus interaction in the gills: Role of the RtxA13 toxin.</title>
        <authorList>
            <person name="Callol A."/>
            <person name="Pajuelo D."/>
            <person name="Ebbesson L."/>
            <person name="Teles M."/>
            <person name="MacKenzie S."/>
            <person name="Amaro C."/>
        </authorList>
    </citation>
    <scope>NUCLEOTIDE SEQUENCE</scope>
</reference>
<proteinExistence type="predicted"/>
<dbReference type="AlphaFoldDB" id="A0A0E9TFP9"/>
<evidence type="ECO:0000313" key="2">
    <source>
        <dbReference type="EMBL" id="JAH52267.1"/>
    </source>
</evidence>
<accession>A0A0E9TFP9</accession>
<evidence type="ECO:0000256" key="1">
    <source>
        <dbReference type="SAM" id="MobiDB-lite"/>
    </source>
</evidence>
<name>A0A0E9TFP9_ANGAN</name>
<feature type="compositionally biased region" description="Polar residues" evidence="1">
    <location>
        <begin position="1"/>
        <end position="10"/>
    </location>
</feature>
<feature type="region of interest" description="Disordered" evidence="1">
    <location>
        <begin position="1"/>
        <end position="20"/>
    </location>
</feature>
<sequence length="56" mass="6304">MNSAQFNTLPGLQGFQRHTDTIPHTPHMTQSCFNKTSGKKWSSFCVTVRIPLCHSV</sequence>
<reference evidence="2" key="1">
    <citation type="submission" date="2014-11" db="EMBL/GenBank/DDBJ databases">
        <authorList>
            <person name="Amaro Gonzalez C."/>
        </authorList>
    </citation>
    <scope>NUCLEOTIDE SEQUENCE</scope>
</reference>
<protein>
    <submittedName>
        <fullName evidence="2">Uncharacterized protein</fullName>
    </submittedName>
</protein>